<dbReference type="GO" id="GO:0072686">
    <property type="term" value="C:mitotic spindle"/>
    <property type="evidence" value="ECO:0007669"/>
    <property type="project" value="TreeGrafter"/>
</dbReference>
<evidence type="ECO:0000256" key="3">
    <source>
        <dbReference type="ARBA" id="ARBA00023175"/>
    </source>
</evidence>
<dbReference type="Gramene" id="OIT06941">
    <property type="protein sequence ID" value="OIT06941"/>
    <property type="gene ID" value="A4A49_14632"/>
</dbReference>
<comment type="caution">
    <text evidence="6">The sequence shown here is derived from an EMBL/GenBank/DDBJ whole genome shotgun (WGS) entry which is preliminary data.</text>
</comment>
<evidence type="ECO:0000256" key="1">
    <source>
        <dbReference type="ARBA" id="ARBA00004245"/>
    </source>
</evidence>
<keyword evidence="7" id="KW-1185">Reference proteome</keyword>
<keyword evidence="3" id="KW-0505">Motor protein</keyword>
<keyword evidence="5" id="KW-0175">Coiled coil</keyword>
<evidence type="ECO:0000313" key="7">
    <source>
        <dbReference type="Proteomes" id="UP000187609"/>
    </source>
</evidence>
<comment type="subcellular location">
    <subcellularLocation>
        <location evidence="1">Cytoplasm</location>
        <location evidence="1">Cytoskeleton</location>
    </subcellularLocation>
</comment>
<feature type="coiled-coil region" evidence="5">
    <location>
        <begin position="55"/>
        <end position="110"/>
    </location>
</feature>
<dbReference type="InterPro" id="IPR025659">
    <property type="entry name" value="Tubby-like_C"/>
</dbReference>
<dbReference type="PANTHER" id="PTHR47970:SF8">
    <property type="entry name" value="125 KDA KINESIN-RELATED PROTEIN-LIKE"/>
    <property type="match status" value="1"/>
</dbReference>
<evidence type="ECO:0000313" key="6">
    <source>
        <dbReference type="EMBL" id="OIT06941.1"/>
    </source>
</evidence>
<organism evidence="6 7">
    <name type="scientific">Nicotiana attenuata</name>
    <name type="common">Coyote tobacco</name>
    <dbReference type="NCBI Taxonomy" id="49451"/>
    <lineage>
        <taxon>Eukaryota</taxon>
        <taxon>Viridiplantae</taxon>
        <taxon>Streptophyta</taxon>
        <taxon>Embryophyta</taxon>
        <taxon>Tracheophyta</taxon>
        <taxon>Spermatophyta</taxon>
        <taxon>Magnoliopsida</taxon>
        <taxon>eudicotyledons</taxon>
        <taxon>Gunneridae</taxon>
        <taxon>Pentapetalae</taxon>
        <taxon>asterids</taxon>
        <taxon>lamiids</taxon>
        <taxon>Solanales</taxon>
        <taxon>Solanaceae</taxon>
        <taxon>Nicotianoideae</taxon>
        <taxon>Nicotianeae</taxon>
        <taxon>Nicotiana</taxon>
    </lineage>
</organism>
<dbReference type="GO" id="GO:0008574">
    <property type="term" value="F:plus-end-directed microtubule motor activity"/>
    <property type="evidence" value="ECO:0007669"/>
    <property type="project" value="TreeGrafter"/>
</dbReference>
<evidence type="ECO:0000256" key="5">
    <source>
        <dbReference type="SAM" id="Coils"/>
    </source>
</evidence>
<evidence type="ECO:0000256" key="4">
    <source>
        <dbReference type="ARBA" id="ARBA00023212"/>
    </source>
</evidence>
<reference evidence="6" key="1">
    <citation type="submission" date="2016-11" db="EMBL/GenBank/DDBJ databases">
        <title>The genome of Nicotiana attenuata.</title>
        <authorList>
            <person name="Xu S."/>
            <person name="Brockmoeller T."/>
            <person name="Gaquerel E."/>
            <person name="Navarro A."/>
            <person name="Kuhl H."/>
            <person name="Gase K."/>
            <person name="Ling Z."/>
            <person name="Zhou W."/>
            <person name="Kreitzer C."/>
            <person name="Stanke M."/>
            <person name="Tang H."/>
            <person name="Lyons E."/>
            <person name="Pandey P."/>
            <person name="Pandey S.P."/>
            <person name="Timmermann B."/>
            <person name="Baldwin I.T."/>
        </authorList>
    </citation>
    <scope>NUCLEOTIDE SEQUENCE [LARGE SCALE GENOMIC DNA]</scope>
    <source>
        <strain evidence="6">UT</strain>
    </source>
</reference>
<keyword evidence="4" id="KW-0206">Cytoskeleton</keyword>
<accession>A0A1J6IP49</accession>
<sequence length="444" mass="50731">MCKEIVQHPELCGKLTFPVSLKQPGFRDGTIQCFIRRDKANTTYQLFLYLSPDKIEQMRMTLENQLKQIEELRSRYDHQARQCSDLTCKLDATQKHLNQTTSMLANAEEELRQCRYTLKERDFIISREDKLSADNRSVVNNFQTDLAKQLGFLSNSVATSVCRQNEHLQCVEKLCHNFLESHDKTVVDLKRKIRASRALYVSHLEDMQNVVRLHKASSTAALEEISALGSSNSISIKEFLDAEGVKENSLFDELQNTLSTHQGEMAHFAGELRQGFHDSTEHLTNISETIQGFFYKLMEESKGLKRHASTVDEIQTKCIAEFETAYEEQSRAEAEKLIADVTTLVSNHLHRQKELVGTRLVDLRVTVTRNKAYLDGHVSSMEVITTMAKRKWQDYSMQAGCGTKENVDFSAAKHCRMELLMQKCPLFLFGSLSLSPLSYHSRGT</sequence>
<keyword evidence="2" id="KW-0963">Cytoplasm</keyword>
<proteinExistence type="predicted"/>
<dbReference type="PANTHER" id="PTHR47970">
    <property type="entry name" value="KINESIN-LIKE PROTEIN KIF11"/>
    <property type="match status" value="1"/>
</dbReference>
<dbReference type="GO" id="GO:0005876">
    <property type="term" value="C:spindle microtubule"/>
    <property type="evidence" value="ECO:0007669"/>
    <property type="project" value="TreeGrafter"/>
</dbReference>
<dbReference type="Proteomes" id="UP000187609">
    <property type="component" value="Unassembled WGS sequence"/>
</dbReference>
<evidence type="ECO:0000256" key="2">
    <source>
        <dbReference type="ARBA" id="ARBA00022490"/>
    </source>
</evidence>
<dbReference type="GO" id="GO:0051231">
    <property type="term" value="P:spindle elongation"/>
    <property type="evidence" value="ECO:0007669"/>
    <property type="project" value="TreeGrafter"/>
</dbReference>
<dbReference type="AlphaFoldDB" id="A0A1J6IP49"/>
<protein>
    <submittedName>
        <fullName evidence="6">Kinesin-like protein kin-5c</fullName>
    </submittedName>
</protein>
<dbReference type="InterPro" id="IPR047149">
    <property type="entry name" value="KIF11-like"/>
</dbReference>
<dbReference type="STRING" id="49451.A0A1J6IP49"/>
<dbReference type="SUPFAM" id="SSF54518">
    <property type="entry name" value="Tubby C-terminal domain-like"/>
    <property type="match status" value="1"/>
</dbReference>
<dbReference type="GO" id="GO:0090307">
    <property type="term" value="P:mitotic spindle assembly"/>
    <property type="evidence" value="ECO:0007669"/>
    <property type="project" value="TreeGrafter"/>
</dbReference>
<gene>
    <name evidence="6" type="primary">KIN5C_2</name>
    <name evidence="6" type="ORF">A4A49_14632</name>
</gene>
<dbReference type="EMBL" id="MJEQ01037184">
    <property type="protein sequence ID" value="OIT06941.1"/>
    <property type="molecule type" value="Genomic_DNA"/>
</dbReference>
<name>A0A1J6IP49_NICAT</name>